<dbReference type="OrthoDB" id="6312483at2"/>
<dbReference type="RefSeq" id="WP_138543299.1">
    <property type="nucleotide sequence ID" value="NZ_PNCJ01000005.1"/>
</dbReference>
<evidence type="ECO:0000313" key="3">
    <source>
        <dbReference type="Proteomes" id="UP000306719"/>
    </source>
</evidence>
<dbReference type="Proteomes" id="UP000306719">
    <property type="component" value="Unassembled WGS sequence"/>
</dbReference>
<dbReference type="Gene3D" id="3.10.450.50">
    <property type="match status" value="1"/>
</dbReference>
<dbReference type="AlphaFoldDB" id="A0A5S3X471"/>
<evidence type="ECO:0000313" key="2">
    <source>
        <dbReference type="EMBL" id="TMP39387.1"/>
    </source>
</evidence>
<feature type="domain" description="SnoaL-like" evidence="1">
    <location>
        <begin position="23"/>
        <end position="132"/>
    </location>
</feature>
<dbReference type="InterPro" id="IPR032710">
    <property type="entry name" value="NTF2-like_dom_sf"/>
</dbReference>
<evidence type="ECO:0000259" key="1">
    <source>
        <dbReference type="Pfam" id="PF13577"/>
    </source>
</evidence>
<comment type="caution">
    <text evidence="2">The sequence shown here is derived from an EMBL/GenBank/DDBJ whole genome shotgun (WGS) entry which is preliminary data.</text>
</comment>
<organism evidence="2 3">
    <name type="scientific">Pseudoalteromonas rubra</name>
    <dbReference type="NCBI Taxonomy" id="43658"/>
    <lineage>
        <taxon>Bacteria</taxon>
        <taxon>Pseudomonadati</taxon>
        <taxon>Pseudomonadota</taxon>
        <taxon>Gammaproteobacteria</taxon>
        <taxon>Alteromonadales</taxon>
        <taxon>Pseudoalteromonadaceae</taxon>
        <taxon>Pseudoalteromonas</taxon>
    </lineage>
</organism>
<reference evidence="3" key="2">
    <citation type="submission" date="2019-06" db="EMBL/GenBank/DDBJ databases">
        <title>Co-occurence of chitin degradation, pigmentation and bioactivity in marine Pseudoalteromonas.</title>
        <authorList>
            <person name="Sonnenschein E.C."/>
            <person name="Bech P.K."/>
        </authorList>
    </citation>
    <scope>NUCLEOTIDE SEQUENCE [LARGE SCALE GENOMIC DNA]</scope>
    <source>
        <strain evidence="3">S2599</strain>
    </source>
</reference>
<dbReference type="Pfam" id="PF13577">
    <property type="entry name" value="SnoaL_4"/>
    <property type="match status" value="1"/>
</dbReference>
<dbReference type="EMBL" id="PNCJ01000005">
    <property type="protein sequence ID" value="TMP39387.1"/>
    <property type="molecule type" value="Genomic_DNA"/>
</dbReference>
<protein>
    <recommendedName>
        <fullName evidence="1">SnoaL-like domain-containing protein</fullName>
    </recommendedName>
</protein>
<sequence length="151" mass="17302">MYRLLLPLLFIGGCASFSPPSQESACKALVYAYPEIRDNGTSAQYANLFTDSARFTVEKLNIALDGKTEIVERFDKARSNTNTIHMMTSSRFYLNDDQLEAESHFILLLKNKAQPEITKVINGRYLDRFSYDSVRCLFNNRNVVIDRMDVL</sequence>
<reference evidence="2 3" key="1">
    <citation type="submission" date="2018-01" db="EMBL/GenBank/DDBJ databases">
        <authorList>
            <person name="Paulsen S."/>
            <person name="Gram L.K."/>
        </authorList>
    </citation>
    <scope>NUCLEOTIDE SEQUENCE [LARGE SCALE GENOMIC DNA]</scope>
    <source>
        <strain evidence="2 3">S2599</strain>
    </source>
</reference>
<name>A0A5S3X471_9GAMM</name>
<dbReference type="InterPro" id="IPR037401">
    <property type="entry name" value="SnoaL-like"/>
</dbReference>
<dbReference type="SUPFAM" id="SSF54427">
    <property type="entry name" value="NTF2-like"/>
    <property type="match status" value="1"/>
</dbReference>
<accession>A0A5S3X471</accession>
<proteinExistence type="predicted"/>
<gene>
    <name evidence="2" type="ORF">CWB98_02000</name>
</gene>